<feature type="transmembrane region" description="Helical" evidence="12">
    <location>
        <begin position="274"/>
        <end position="295"/>
    </location>
</feature>
<evidence type="ECO:0000256" key="8">
    <source>
        <dbReference type="ARBA" id="ARBA00023136"/>
    </source>
</evidence>
<keyword evidence="9" id="KW-0539">Nucleus</keyword>
<evidence type="ECO:0000256" key="9">
    <source>
        <dbReference type="ARBA" id="ARBA00023242"/>
    </source>
</evidence>
<dbReference type="Gene3D" id="1.20.1530.20">
    <property type="match status" value="1"/>
</dbReference>
<dbReference type="GO" id="GO:0005634">
    <property type="term" value="C:nucleus"/>
    <property type="evidence" value="ECO:0007669"/>
    <property type="project" value="UniProtKB-SubCell"/>
</dbReference>
<feature type="transmembrane region" description="Helical" evidence="12">
    <location>
        <begin position="594"/>
        <end position="614"/>
    </location>
</feature>
<dbReference type="AlphaFoldDB" id="A0A8H7XXS1"/>
<dbReference type="EMBL" id="JAFIQS010000005">
    <property type="protein sequence ID" value="KAG5168777.1"/>
    <property type="molecule type" value="Genomic_DNA"/>
</dbReference>
<dbReference type="OrthoDB" id="2687058at2759"/>
<feature type="transmembrane region" description="Helical" evidence="12">
    <location>
        <begin position="528"/>
        <end position="550"/>
    </location>
</feature>
<sequence length="1098" mass="119491">MPKIRTTRTKAPPEGYEDIEEILEDYAKKMRDAENESHEGKRKAESLWPIMRISHARSRYIYELYYKREAISRELYDWLLKEGYADANLVAKWKKTGYEKLCCLRCIQTRDMNYQGSTCICRVPKAQVRSGTVVECVHCASNLSRLHCTDVNAQSAKWSSSLRLSSLLESFYLDSRLAMGEFTNALYSLVSREASEQGGVISGDNPTKYSPSNPIRLWIIQLVIIISMTQLLSLILSRIRQPRVIAEVIGGVILGPTVMGRIPHFKETIFPEDSMPLLAVTSTIGLILFLFLVALEIDTRLLKRNILASASVSIAGLVIPLGLGAALGVGVYREFVDSPVNFGHFLLFIAVAIGITAFPVLCRILTELKLLDTEVGLVTLSAGIGNDVIGWILLALTVALVNASSGLTALWVLLVCAGYTIFLLYPGRWAFRWMARRTGSLEQGSPTPFMMTITLLVVFISAFFTDIIGVHAIFGGFLAGLIIPHDNGFAISIVEKIEDLVTILFLPIYFTLSGLRTNLGLLNNGVDWGYIVIICLVAFTSKFVACGGAARLTGFNWRESGAIGSLMSCKGLVELIVLNIGLQANILNTKTFSMFVVHALVLTFMTTPLVLLFYPARHRVHHRGDKVNESDEKPTSISGPPPDDHRKTRFAIVLDKFEALSAAMTLSQLFQAPESYSVAPLSSNLVDNVRANADDIQNVEAASQSNPSPSSNSTPISIEALRLMELTNRTSAVLRSQEASSLIYNDPVVSVYRTFGQLHNFNVMANLAVVNFDEFPETIAKHVADTSAQLVLIPWARGITSVLEDVAGEAGQQQGVAVGTRNPFDGIFHKTTTQDQTSSYVYSEYIRNVFAKSPCDIGLFVDRGVIGSGSGVVSNGTGKQHLFLPFFGGPDDRLALALVVQMCECPGVTAKVVKLNKTEAVPDMHTPGDEGHRDGSTAALVLPPLQHTVAAADTVYGAHTTQTLLSSNTADSILWDRFTRPESSEPRLTSLSRITFHVESTPTPLRRVTELAKEEAAKTFQRTLIVVAGRSRRLAVESLRDELQRLATGDGGNANGAATVASTSSSVPKTLGDVGAALVATNVNASLLILQAAPSTAA</sequence>
<organism evidence="14">
    <name type="scientific">Psilocybe cubensis</name>
    <name type="common">Psychedelic mushroom</name>
    <name type="synonym">Stropharia cubensis</name>
    <dbReference type="NCBI Taxonomy" id="181762"/>
    <lineage>
        <taxon>Eukaryota</taxon>
        <taxon>Fungi</taxon>
        <taxon>Dikarya</taxon>
        <taxon>Basidiomycota</taxon>
        <taxon>Agaricomycotina</taxon>
        <taxon>Agaricomycetes</taxon>
        <taxon>Agaricomycetidae</taxon>
        <taxon>Agaricales</taxon>
        <taxon>Agaricineae</taxon>
        <taxon>Strophariaceae</taxon>
        <taxon>Psilocybe</taxon>
    </lineage>
</organism>
<feature type="transmembrane region" description="Helical" evidence="12">
    <location>
        <begin position="407"/>
        <end position="425"/>
    </location>
</feature>
<comment type="similarity">
    <text evidence="3">Belongs to the BUD31 (G10) family.</text>
</comment>
<dbReference type="InterPro" id="IPR006153">
    <property type="entry name" value="Cation/H_exchanger_TM"/>
</dbReference>
<dbReference type="GO" id="GO:0016020">
    <property type="term" value="C:membrane"/>
    <property type="evidence" value="ECO:0007669"/>
    <property type="project" value="UniProtKB-SubCell"/>
</dbReference>
<feature type="transmembrane region" description="Helical" evidence="12">
    <location>
        <begin position="344"/>
        <end position="365"/>
    </location>
</feature>
<dbReference type="InterPro" id="IPR038770">
    <property type="entry name" value="Na+/solute_symporter_sf"/>
</dbReference>
<dbReference type="GO" id="GO:1902600">
    <property type="term" value="P:proton transmembrane transport"/>
    <property type="evidence" value="ECO:0007669"/>
    <property type="project" value="InterPro"/>
</dbReference>
<dbReference type="Pfam" id="PF01125">
    <property type="entry name" value="BUD31"/>
    <property type="match status" value="1"/>
</dbReference>
<comment type="subcellular location">
    <subcellularLocation>
        <location evidence="2">Membrane</location>
        <topology evidence="2">Multi-pass membrane protein</topology>
    </subcellularLocation>
    <subcellularLocation>
        <location evidence="1">Nucleus</location>
    </subcellularLocation>
</comment>
<dbReference type="GO" id="GO:0015297">
    <property type="term" value="F:antiporter activity"/>
    <property type="evidence" value="ECO:0007669"/>
    <property type="project" value="InterPro"/>
</dbReference>
<feature type="transmembrane region" description="Helical" evidence="12">
    <location>
        <begin position="307"/>
        <end position="332"/>
    </location>
</feature>
<name>A0A8H7XXS1_PSICU</name>
<keyword evidence="8 12" id="KW-0472">Membrane</keyword>
<evidence type="ECO:0000256" key="4">
    <source>
        <dbReference type="ARBA" id="ARBA00022448"/>
    </source>
</evidence>
<keyword evidence="10" id="KW-0175">Coiled coil</keyword>
<gene>
    <name evidence="14" type="ORF">JR316_005329</name>
</gene>
<evidence type="ECO:0000256" key="5">
    <source>
        <dbReference type="ARBA" id="ARBA00022692"/>
    </source>
</evidence>
<proteinExistence type="inferred from homology"/>
<evidence type="ECO:0000256" key="10">
    <source>
        <dbReference type="SAM" id="Coils"/>
    </source>
</evidence>
<evidence type="ECO:0000256" key="2">
    <source>
        <dbReference type="ARBA" id="ARBA00004141"/>
    </source>
</evidence>
<feature type="transmembrane region" description="Helical" evidence="12">
    <location>
        <begin position="500"/>
        <end position="522"/>
    </location>
</feature>
<feature type="transmembrane region" description="Helical" evidence="12">
    <location>
        <begin position="377"/>
        <end position="401"/>
    </location>
</feature>
<protein>
    <recommendedName>
        <fullName evidence="13">Cation/H+ exchanger transmembrane domain-containing protein</fullName>
    </recommendedName>
</protein>
<dbReference type="InterPro" id="IPR001748">
    <property type="entry name" value="BUD31"/>
</dbReference>
<feature type="transmembrane region" description="Helical" evidence="12">
    <location>
        <begin position="215"/>
        <end position="237"/>
    </location>
</feature>
<feature type="transmembrane region" description="Helical" evidence="12">
    <location>
        <begin position="244"/>
        <end position="262"/>
    </location>
</feature>
<evidence type="ECO:0000256" key="7">
    <source>
        <dbReference type="ARBA" id="ARBA00023065"/>
    </source>
</evidence>
<feature type="compositionally biased region" description="Basic and acidic residues" evidence="11">
    <location>
        <begin position="625"/>
        <end position="634"/>
    </location>
</feature>
<keyword evidence="4" id="KW-0813">Transport</keyword>
<evidence type="ECO:0000256" key="1">
    <source>
        <dbReference type="ARBA" id="ARBA00004123"/>
    </source>
</evidence>
<feature type="coiled-coil region" evidence="10">
    <location>
        <begin position="16"/>
        <end position="43"/>
    </location>
</feature>
<evidence type="ECO:0000313" key="14">
    <source>
        <dbReference type="EMBL" id="KAG5168777.1"/>
    </source>
</evidence>
<accession>A0A8H7XXS1</accession>
<dbReference type="InterPro" id="IPR050794">
    <property type="entry name" value="CPA2_transporter"/>
</dbReference>
<reference evidence="14" key="1">
    <citation type="submission" date="2021-02" db="EMBL/GenBank/DDBJ databases">
        <title>Psilocybe cubensis genome.</title>
        <authorList>
            <person name="Mckernan K.J."/>
            <person name="Crawford S."/>
            <person name="Trippe A."/>
            <person name="Kane L.T."/>
            <person name="Mclaughlin S."/>
        </authorList>
    </citation>
    <scope>NUCLEOTIDE SEQUENCE [LARGE SCALE GENOMIC DNA]</scope>
    <source>
        <strain evidence="14">MGC-MH-2018</strain>
    </source>
</reference>
<dbReference type="PRINTS" id="PR00322">
    <property type="entry name" value="G10"/>
</dbReference>
<feature type="region of interest" description="Disordered" evidence="11">
    <location>
        <begin position="623"/>
        <end position="646"/>
    </location>
</feature>
<feature type="transmembrane region" description="Helical" evidence="12">
    <location>
        <begin position="446"/>
        <end position="464"/>
    </location>
</feature>
<comment type="caution">
    <text evidence="14">The sequence shown here is derived from an EMBL/GenBank/DDBJ whole genome shotgun (WGS) entry which is preliminary data.</text>
</comment>
<keyword evidence="5 12" id="KW-0812">Transmembrane</keyword>
<evidence type="ECO:0000256" key="3">
    <source>
        <dbReference type="ARBA" id="ARBA00005287"/>
    </source>
</evidence>
<feature type="transmembrane region" description="Helical" evidence="12">
    <location>
        <begin position="562"/>
        <end position="582"/>
    </location>
</feature>
<dbReference type="PANTHER" id="PTHR32468">
    <property type="entry name" value="CATION/H + ANTIPORTER"/>
    <property type="match status" value="1"/>
</dbReference>
<dbReference type="Pfam" id="PF00999">
    <property type="entry name" value="Na_H_Exchanger"/>
    <property type="match status" value="1"/>
</dbReference>
<feature type="domain" description="Cation/H+ exchanger transmembrane" evidence="13">
    <location>
        <begin position="231"/>
        <end position="610"/>
    </location>
</feature>
<keyword evidence="6 12" id="KW-1133">Transmembrane helix</keyword>
<keyword evidence="7" id="KW-0406">Ion transport</keyword>
<evidence type="ECO:0000256" key="12">
    <source>
        <dbReference type="SAM" id="Phobius"/>
    </source>
</evidence>
<dbReference type="PANTHER" id="PTHR32468:SF0">
    <property type="entry name" value="K(+)_H(+) ANTIPORTER 1"/>
    <property type="match status" value="1"/>
</dbReference>
<evidence type="ECO:0000259" key="13">
    <source>
        <dbReference type="Pfam" id="PF00999"/>
    </source>
</evidence>
<evidence type="ECO:0000256" key="11">
    <source>
        <dbReference type="SAM" id="MobiDB-lite"/>
    </source>
</evidence>
<evidence type="ECO:0000256" key="6">
    <source>
        <dbReference type="ARBA" id="ARBA00022989"/>
    </source>
</evidence>